<dbReference type="InterPro" id="IPR054722">
    <property type="entry name" value="PolX-like_BBD"/>
</dbReference>
<sequence length="1347" mass="151387">MAKPQKHSKPHRSSKHPVKHGRDNLKPRTKSSNKRKKPNHKAPPELPPPPVVVPVPELLTTASQQLEFFIHQYQSANGIQLSSLELESFTDACIVKLSESLPQDASNLSEHMKASFGSSWKEALCKKQLSGRNIEPGSPTLLTISLSALRSLELFRSLKPFTKECPAAKLFAKHLKIEDQVSCLKNHVNVACGTPSRIKKLIDMEALGLSRLSVVVLDMHTDVKGYSLFSIPQIRILEATILPEKCFYPILTKEINEDLRPTKKEQEQVALAAVKPRLLLARDDQDSRKAQDKGYGRGRGSGHDTTRGRGRGRGRSGGRGRGSGRGNNAHEGNHNSDRFKKDRSKLQCFRCDAYGHFSADCPTRKNEEQANLTHATDGPTLLMAAASQKEQIHLSENEVFPAKYESQKDGDQTWYLDTGATNHMSGNKRLFTSLDTNVEGTVRFGDNSRVTIEGRGSILVECKTGGQRLLNNILYIPFLKSNIFSLGQADEGGCEVLIKQGMLTLKDPDGTVVMRVGRSANRLYKISLKIATPICLLSKLNDPSWLWHARLGHVSFNTIRSLGNDNLVEGFPKVRHPTQLCEACLAGKHARQPFLEQTTFRAAAPLEQVYGDLCGPITPATAAGNRYFFLIVDDHSRYMWLTAPYTPQQNGIVERRNRTILNATRSMLSAMNVPQSLWAEAVRHSVHILNRMPTKALENKTPYEALNGRKPRLDHLRVFGCVGHVKTPTNQIKKLDNCSNPMVHLGVEPGSKAYRMYDVENQRIVVSRDVKFDEGRRWEWQPDQDPIQDHEGEFVIQSSPFMTFNQQDTASSSQDPEDANPQQNNSPQDEQESPYSAFSSPRSRVQGRGPAVTGSPLINNESDPAQAPEKTFDNTPIQGFRNLDEVYDLLLTEGEPISFQEATGRKEWEQAMQSELASIERNKTWKLTDLSKGQRPIGLKWVYKIKKDATGKVTRYKARLVAKGYIQQHGVDYDEVFAPVARLETVRLVLAISAQRGWFVHHLDVKTAFLHGELNEEVFVKQPEGFERKWQEGKVYKLIKALVHQEDGQGPEYLTIIVIYVDDLLVTESSQEIITEFKRQMERKFEMSDLGLLTFYLGLEVIQGKDGIRVSQSSYARKILKMMGLEDCNATKFPMEPGLKLTKEDGSGEVNATEFRRVIGCLRYLTHSRPDLMYSVGYTSRYMQAPKVSHQQAVKQILRYVKGTINLGIHYKRMGDDTLLGYSDSTNSALSSCEAEFMAATSAACQAVWLKGLVAEITGNEEKTIVIKVDNKSAIALMKNPVFHGRSKHINTRYHYIRECVENNQLKVEHISGEEQRADILTKALPKIKFIEMRSLLGVERIEVAEP</sequence>
<protein>
    <recommendedName>
        <fullName evidence="8">CCHC-type domain-containing protein</fullName>
    </recommendedName>
</protein>
<dbReference type="Pfam" id="PF22936">
    <property type="entry name" value="Pol_BBD"/>
    <property type="match status" value="1"/>
</dbReference>
<dbReference type="Proteomes" id="UP000326396">
    <property type="component" value="Linkage Group LG1"/>
</dbReference>
<dbReference type="CDD" id="cd09272">
    <property type="entry name" value="RNase_HI_RT_Ty1"/>
    <property type="match status" value="1"/>
</dbReference>
<dbReference type="Gene3D" id="3.30.420.10">
    <property type="entry name" value="Ribonuclease H-like superfamily/Ribonuclease H"/>
    <property type="match status" value="2"/>
</dbReference>
<dbReference type="GO" id="GO:0005634">
    <property type="term" value="C:nucleus"/>
    <property type="evidence" value="ECO:0007669"/>
    <property type="project" value="TreeGrafter"/>
</dbReference>
<dbReference type="GO" id="GO:0008270">
    <property type="term" value="F:zinc ion binding"/>
    <property type="evidence" value="ECO:0007669"/>
    <property type="project" value="UniProtKB-KW"/>
</dbReference>
<dbReference type="SMART" id="SM00343">
    <property type="entry name" value="ZnF_C2HC"/>
    <property type="match status" value="1"/>
</dbReference>
<dbReference type="GO" id="GO:0004190">
    <property type="term" value="F:aspartic-type endopeptidase activity"/>
    <property type="evidence" value="ECO:0007669"/>
    <property type="project" value="UniProtKB-KW"/>
</dbReference>
<keyword evidence="2" id="KW-0863">Zinc-finger</keyword>
<keyword evidence="1" id="KW-0064">Aspartyl protease</keyword>
<dbReference type="GO" id="GO:0003676">
    <property type="term" value="F:nucleic acid binding"/>
    <property type="evidence" value="ECO:0007669"/>
    <property type="project" value="InterPro"/>
</dbReference>
<dbReference type="InterPro" id="IPR001878">
    <property type="entry name" value="Znf_CCHC"/>
</dbReference>
<dbReference type="InterPro" id="IPR012337">
    <property type="entry name" value="RNaseH-like_sf"/>
</dbReference>
<evidence type="ECO:0000313" key="6">
    <source>
        <dbReference type="EMBL" id="KAD7477851.1"/>
    </source>
</evidence>
<feature type="compositionally biased region" description="Polar residues" evidence="3">
    <location>
        <begin position="806"/>
        <end position="843"/>
    </location>
</feature>
<keyword evidence="2" id="KW-0479">Metal-binding</keyword>
<dbReference type="GO" id="GO:0030686">
    <property type="term" value="C:90S preribosome"/>
    <property type="evidence" value="ECO:0007669"/>
    <property type="project" value="TreeGrafter"/>
</dbReference>
<feature type="region of interest" description="Disordered" evidence="3">
    <location>
        <begin position="282"/>
        <end position="340"/>
    </location>
</feature>
<dbReference type="PROSITE" id="PS50158">
    <property type="entry name" value="ZF_CCHC"/>
    <property type="match status" value="1"/>
</dbReference>
<dbReference type="InterPro" id="IPR013103">
    <property type="entry name" value="RVT_2"/>
</dbReference>
<feature type="compositionally biased region" description="Basic residues" evidence="3">
    <location>
        <begin position="27"/>
        <end position="40"/>
    </location>
</feature>
<dbReference type="Gene3D" id="4.10.60.10">
    <property type="entry name" value="Zinc finger, CCHC-type"/>
    <property type="match status" value="1"/>
</dbReference>
<comment type="caution">
    <text evidence="6">The sequence shown here is derived from an EMBL/GenBank/DDBJ whole genome shotgun (WGS) entry which is preliminary data.</text>
</comment>
<evidence type="ECO:0000313" key="7">
    <source>
        <dbReference type="Proteomes" id="UP000326396"/>
    </source>
</evidence>
<feature type="domain" description="CCHC-type" evidence="4">
    <location>
        <begin position="348"/>
        <end position="362"/>
    </location>
</feature>
<dbReference type="InterPro" id="IPR036875">
    <property type="entry name" value="Znf_CCHC_sf"/>
</dbReference>
<evidence type="ECO:0000256" key="2">
    <source>
        <dbReference type="PROSITE-ProRule" id="PRU00047"/>
    </source>
</evidence>
<dbReference type="InterPro" id="IPR032704">
    <property type="entry name" value="Cms1"/>
</dbReference>
<dbReference type="Pfam" id="PF13976">
    <property type="entry name" value="gag_pre-integrs"/>
    <property type="match status" value="1"/>
</dbReference>
<organism evidence="6 7">
    <name type="scientific">Mikania micrantha</name>
    <name type="common">bitter vine</name>
    <dbReference type="NCBI Taxonomy" id="192012"/>
    <lineage>
        <taxon>Eukaryota</taxon>
        <taxon>Viridiplantae</taxon>
        <taxon>Streptophyta</taxon>
        <taxon>Embryophyta</taxon>
        <taxon>Tracheophyta</taxon>
        <taxon>Spermatophyta</taxon>
        <taxon>Magnoliopsida</taxon>
        <taxon>eudicotyledons</taxon>
        <taxon>Gunneridae</taxon>
        <taxon>Pentapetalae</taxon>
        <taxon>asterids</taxon>
        <taxon>campanulids</taxon>
        <taxon>Asterales</taxon>
        <taxon>Asteraceae</taxon>
        <taxon>Asteroideae</taxon>
        <taxon>Heliantheae alliance</taxon>
        <taxon>Eupatorieae</taxon>
        <taxon>Mikania</taxon>
    </lineage>
</organism>
<evidence type="ECO:0000259" key="5">
    <source>
        <dbReference type="PROSITE" id="PS50994"/>
    </source>
</evidence>
<feature type="compositionally biased region" description="Basic residues" evidence="3">
    <location>
        <begin position="308"/>
        <end position="318"/>
    </location>
</feature>
<name>A0A5N6Q1L1_9ASTR</name>
<dbReference type="PROSITE" id="PS50994">
    <property type="entry name" value="INTEGRASE"/>
    <property type="match status" value="1"/>
</dbReference>
<dbReference type="InterPro" id="IPR025724">
    <property type="entry name" value="GAG-pre-integrase_dom"/>
</dbReference>
<dbReference type="GO" id="GO:0015074">
    <property type="term" value="P:DNA integration"/>
    <property type="evidence" value="ECO:0007669"/>
    <property type="project" value="InterPro"/>
</dbReference>
<evidence type="ECO:0000259" key="4">
    <source>
        <dbReference type="PROSITE" id="PS50158"/>
    </source>
</evidence>
<gene>
    <name evidence="6" type="ORF">E3N88_00987</name>
</gene>
<dbReference type="SUPFAM" id="SSF57756">
    <property type="entry name" value="Retrovirus zinc finger-like domains"/>
    <property type="match status" value="1"/>
</dbReference>
<feature type="region of interest" description="Disordered" evidence="3">
    <location>
        <begin position="1"/>
        <end position="51"/>
    </location>
</feature>
<dbReference type="Pfam" id="PF25597">
    <property type="entry name" value="SH3_retrovirus"/>
    <property type="match status" value="1"/>
</dbReference>
<proteinExistence type="predicted"/>
<evidence type="ECO:0000256" key="1">
    <source>
        <dbReference type="ARBA" id="ARBA00022750"/>
    </source>
</evidence>
<dbReference type="InterPro" id="IPR001584">
    <property type="entry name" value="Integrase_cat-core"/>
</dbReference>
<feature type="compositionally biased region" description="Basic and acidic residues" evidence="3">
    <location>
        <begin position="331"/>
        <end position="340"/>
    </location>
</feature>
<feature type="compositionally biased region" description="Basic and acidic residues" evidence="3">
    <location>
        <begin position="282"/>
        <end position="307"/>
    </location>
</feature>
<dbReference type="Pfam" id="PF07727">
    <property type="entry name" value="RVT_2"/>
    <property type="match status" value="2"/>
</dbReference>
<dbReference type="EMBL" id="SZYD01000001">
    <property type="protein sequence ID" value="KAD7477851.1"/>
    <property type="molecule type" value="Genomic_DNA"/>
</dbReference>
<feature type="compositionally biased region" description="Basic residues" evidence="3">
    <location>
        <begin position="1"/>
        <end position="19"/>
    </location>
</feature>
<dbReference type="PANTHER" id="PTHR24030:SF0">
    <property type="entry name" value="PROTEIN CMSS1"/>
    <property type="match status" value="1"/>
</dbReference>
<keyword evidence="1" id="KW-0378">Hydrolase</keyword>
<evidence type="ECO:0008006" key="8">
    <source>
        <dbReference type="Google" id="ProtNLM"/>
    </source>
</evidence>
<feature type="domain" description="Integrase catalytic" evidence="5">
    <location>
        <begin position="539"/>
        <end position="710"/>
    </location>
</feature>
<dbReference type="PANTHER" id="PTHR24030">
    <property type="entry name" value="PROTEIN CMSS1"/>
    <property type="match status" value="1"/>
</dbReference>
<dbReference type="OrthoDB" id="1929311at2759"/>
<feature type="region of interest" description="Disordered" evidence="3">
    <location>
        <begin position="806"/>
        <end position="877"/>
    </location>
</feature>
<evidence type="ECO:0000256" key="3">
    <source>
        <dbReference type="SAM" id="MobiDB-lite"/>
    </source>
</evidence>
<dbReference type="SUPFAM" id="SSF53098">
    <property type="entry name" value="Ribonuclease H-like"/>
    <property type="match status" value="1"/>
</dbReference>
<keyword evidence="7" id="KW-1185">Reference proteome</keyword>
<keyword evidence="2" id="KW-0862">Zinc</keyword>
<keyword evidence="1" id="KW-0645">Protease</keyword>
<reference evidence="6 7" key="1">
    <citation type="submission" date="2019-05" db="EMBL/GenBank/DDBJ databases">
        <title>Mikania micrantha, genome provides insights into the molecular mechanism of rapid growth.</title>
        <authorList>
            <person name="Liu B."/>
        </authorList>
    </citation>
    <scope>NUCLEOTIDE SEQUENCE [LARGE SCALE GENOMIC DNA]</scope>
    <source>
        <strain evidence="6">NLD-2019</strain>
        <tissue evidence="6">Leaf</tissue>
    </source>
</reference>
<dbReference type="SUPFAM" id="SSF56672">
    <property type="entry name" value="DNA/RNA polymerases"/>
    <property type="match status" value="1"/>
</dbReference>
<dbReference type="InterPro" id="IPR036397">
    <property type="entry name" value="RNaseH_sf"/>
</dbReference>
<dbReference type="InterPro" id="IPR057670">
    <property type="entry name" value="SH3_retrovirus"/>
</dbReference>
<dbReference type="InterPro" id="IPR043502">
    <property type="entry name" value="DNA/RNA_pol_sf"/>
</dbReference>
<accession>A0A5N6Q1L1</accession>
<dbReference type="Pfam" id="PF14617">
    <property type="entry name" value="CMS1"/>
    <property type="match status" value="1"/>
</dbReference>